<reference evidence="2" key="1">
    <citation type="submission" date="2015-05" db="EMBL/GenBank/DDBJ databases">
        <authorList>
            <consortium name="Pathogen Informatics"/>
        </authorList>
    </citation>
    <scope>NUCLEOTIDE SEQUENCE [LARGE SCALE GENOMIC DNA]</scope>
    <source>
        <strain evidence="2">M72</strain>
    </source>
</reference>
<dbReference type="AlphaFoldDB" id="A0A0M6WD64"/>
<name>A0A0M6WD64_9FIRM</name>
<keyword evidence="2" id="KW-1185">Reference proteome</keyword>
<dbReference type="Proteomes" id="UP000049979">
    <property type="component" value="Unassembled WGS sequence"/>
</dbReference>
<gene>
    <name evidence="1" type="ORF">M72_00251</name>
</gene>
<protein>
    <submittedName>
        <fullName evidence="1">Uncharacterized protein</fullName>
    </submittedName>
</protein>
<proteinExistence type="predicted"/>
<organism evidence="1 2">
    <name type="scientific">Roseburia faecis</name>
    <dbReference type="NCBI Taxonomy" id="301302"/>
    <lineage>
        <taxon>Bacteria</taxon>
        <taxon>Bacillati</taxon>
        <taxon>Bacillota</taxon>
        <taxon>Clostridia</taxon>
        <taxon>Lachnospirales</taxon>
        <taxon>Lachnospiraceae</taxon>
        <taxon>Roseburia</taxon>
    </lineage>
</organism>
<dbReference type="EMBL" id="CVRR01000005">
    <property type="protein sequence ID" value="CRL32720.1"/>
    <property type="molecule type" value="Genomic_DNA"/>
</dbReference>
<evidence type="ECO:0000313" key="1">
    <source>
        <dbReference type="EMBL" id="CRL32720.1"/>
    </source>
</evidence>
<sequence>MRHLRQFSRKYSKNVICDKSFILQETPWRISMGSLFVQNVLILEHVNALNFVNNEYTISGS</sequence>
<accession>A0A0M6WD64</accession>
<evidence type="ECO:0000313" key="2">
    <source>
        <dbReference type="Proteomes" id="UP000049979"/>
    </source>
</evidence>